<dbReference type="EMBL" id="ML738773">
    <property type="protein sequence ID" value="KAE8156200.1"/>
    <property type="molecule type" value="Genomic_DNA"/>
</dbReference>
<sequence>MVSMAPPSYIVIRLVQRDHDHKTGRLHIKRLAATTRAMRAAAPWPSLAGCDATPVKMGDTLSCVSLGATGTRDPLVEGLTANVEDGGCTLPVPTIAEEVLERPWLWLMTVFVTMGLMEPSCPDGLLVCPTRMVLVGLTGLESGTVSVKVVGVDAHFVQTVTVVVQPSAGRTSVVCCAGTLIGSVVGVVTGRVRVTVVGVGAQCVQTVTELKWPAR</sequence>
<organism evidence="1 2">
    <name type="scientific">Aspergillus tamarii</name>
    <dbReference type="NCBI Taxonomy" id="41984"/>
    <lineage>
        <taxon>Eukaryota</taxon>
        <taxon>Fungi</taxon>
        <taxon>Dikarya</taxon>
        <taxon>Ascomycota</taxon>
        <taxon>Pezizomycotina</taxon>
        <taxon>Eurotiomycetes</taxon>
        <taxon>Eurotiomycetidae</taxon>
        <taxon>Eurotiales</taxon>
        <taxon>Aspergillaceae</taxon>
        <taxon>Aspergillus</taxon>
        <taxon>Aspergillus subgen. Circumdati</taxon>
    </lineage>
</organism>
<evidence type="ECO:0000313" key="1">
    <source>
        <dbReference type="EMBL" id="KAE8156200.1"/>
    </source>
</evidence>
<proteinExistence type="predicted"/>
<gene>
    <name evidence="1" type="ORF">BDV40DRAFT_85728</name>
</gene>
<keyword evidence="2" id="KW-1185">Reference proteome</keyword>
<protein>
    <submittedName>
        <fullName evidence="1">Uncharacterized protein</fullName>
    </submittedName>
</protein>
<accession>A0A5N6UCA2</accession>
<evidence type="ECO:0000313" key="2">
    <source>
        <dbReference type="Proteomes" id="UP000326950"/>
    </source>
</evidence>
<name>A0A5N6UCA2_ASPTM</name>
<dbReference type="AlphaFoldDB" id="A0A5N6UCA2"/>
<reference evidence="1 2" key="1">
    <citation type="submission" date="2019-04" db="EMBL/GenBank/DDBJ databases">
        <title>Friends and foes A comparative genomics study of 23 Aspergillus species from section Flavi.</title>
        <authorList>
            <consortium name="DOE Joint Genome Institute"/>
            <person name="Kjaerbolling I."/>
            <person name="Vesth T."/>
            <person name="Frisvad J.C."/>
            <person name="Nybo J.L."/>
            <person name="Theobald S."/>
            <person name="Kildgaard S."/>
            <person name="Isbrandt T."/>
            <person name="Kuo A."/>
            <person name="Sato A."/>
            <person name="Lyhne E.K."/>
            <person name="Kogle M.E."/>
            <person name="Wiebenga A."/>
            <person name="Kun R.S."/>
            <person name="Lubbers R.J."/>
            <person name="Makela M.R."/>
            <person name="Barry K."/>
            <person name="Chovatia M."/>
            <person name="Clum A."/>
            <person name="Daum C."/>
            <person name="Haridas S."/>
            <person name="He G."/>
            <person name="LaButti K."/>
            <person name="Lipzen A."/>
            <person name="Mondo S."/>
            <person name="Riley R."/>
            <person name="Salamov A."/>
            <person name="Simmons B.A."/>
            <person name="Magnuson J.K."/>
            <person name="Henrissat B."/>
            <person name="Mortensen U.H."/>
            <person name="Larsen T.O."/>
            <person name="Devries R.P."/>
            <person name="Grigoriev I.V."/>
            <person name="Machida M."/>
            <person name="Baker S.E."/>
            <person name="Andersen M.R."/>
        </authorList>
    </citation>
    <scope>NUCLEOTIDE SEQUENCE [LARGE SCALE GENOMIC DNA]</scope>
    <source>
        <strain evidence="1 2">CBS 117626</strain>
    </source>
</reference>
<dbReference type="Proteomes" id="UP000326950">
    <property type="component" value="Unassembled WGS sequence"/>
</dbReference>